<dbReference type="AlphaFoldDB" id="A0A915JES6"/>
<organism evidence="1 2">
    <name type="scientific">Romanomermis culicivorax</name>
    <name type="common">Nematode worm</name>
    <dbReference type="NCBI Taxonomy" id="13658"/>
    <lineage>
        <taxon>Eukaryota</taxon>
        <taxon>Metazoa</taxon>
        <taxon>Ecdysozoa</taxon>
        <taxon>Nematoda</taxon>
        <taxon>Enoplea</taxon>
        <taxon>Dorylaimia</taxon>
        <taxon>Mermithida</taxon>
        <taxon>Mermithoidea</taxon>
        <taxon>Mermithidae</taxon>
        <taxon>Romanomermis</taxon>
    </lineage>
</organism>
<keyword evidence="1" id="KW-1185">Reference proteome</keyword>
<name>A0A915JES6_ROMCU</name>
<evidence type="ECO:0000313" key="1">
    <source>
        <dbReference type="Proteomes" id="UP000887565"/>
    </source>
</evidence>
<evidence type="ECO:0000313" key="2">
    <source>
        <dbReference type="WBParaSite" id="nRc.2.0.1.t24693-RA"/>
    </source>
</evidence>
<dbReference type="WBParaSite" id="nRc.2.0.1.t24693-RA">
    <property type="protein sequence ID" value="nRc.2.0.1.t24693-RA"/>
    <property type="gene ID" value="nRc.2.0.1.g24693"/>
</dbReference>
<reference evidence="2" key="1">
    <citation type="submission" date="2022-11" db="UniProtKB">
        <authorList>
            <consortium name="WormBaseParasite"/>
        </authorList>
    </citation>
    <scope>IDENTIFICATION</scope>
</reference>
<accession>A0A915JES6</accession>
<proteinExistence type="predicted"/>
<sequence>MIRAMGGKDLEPRNEIEWNTKWFCNILGRLAPTTFEIKKGSDITKKYAINLHKRFRSCIFTIIGFAFTKT</sequence>
<dbReference type="Proteomes" id="UP000887565">
    <property type="component" value="Unplaced"/>
</dbReference>
<protein>
    <submittedName>
        <fullName evidence="2">Uncharacterized protein</fullName>
    </submittedName>
</protein>